<keyword evidence="3" id="KW-1185">Reference proteome</keyword>
<keyword evidence="1" id="KW-0732">Signal</keyword>
<protein>
    <recommendedName>
        <fullName evidence="4">Extracellular membrane protein CFEM domain-containing protein</fullName>
    </recommendedName>
</protein>
<proteinExistence type="predicted"/>
<accession>A0A5C2S5U5</accession>
<evidence type="ECO:0000256" key="1">
    <source>
        <dbReference type="SAM" id="SignalP"/>
    </source>
</evidence>
<feature type="signal peptide" evidence="1">
    <location>
        <begin position="1"/>
        <end position="19"/>
    </location>
</feature>
<dbReference type="Proteomes" id="UP000313359">
    <property type="component" value="Unassembled WGS sequence"/>
</dbReference>
<gene>
    <name evidence="2" type="ORF">L227DRAFT_576384</name>
</gene>
<name>A0A5C2S5U5_9APHY</name>
<dbReference type="AlphaFoldDB" id="A0A5C2S5U5"/>
<sequence length="192" mass="19653">MHMHKLAASLSLIAATAVALNVTRVAPTDSNVAPLKMCADMPRPTDSSELQVGTCLVSAAPAASRRVGGSAVPSVAPTLLCVASAAEPGVTDAQNLCNTPLTDPLTVAAALNNSTCTCHFFHLASAEFQACNCDPCSSVQFTGTKAQCLNILTNCVEHGVGGYEMALNPNAYTVLFLANADPAPPIPVPISC</sequence>
<feature type="chain" id="PRO_5023039430" description="Extracellular membrane protein CFEM domain-containing protein" evidence="1">
    <location>
        <begin position="20"/>
        <end position="192"/>
    </location>
</feature>
<evidence type="ECO:0008006" key="4">
    <source>
        <dbReference type="Google" id="ProtNLM"/>
    </source>
</evidence>
<reference evidence="2" key="1">
    <citation type="journal article" date="2018" name="Genome Biol. Evol.">
        <title>Genomics and development of Lentinus tigrinus, a white-rot wood-decaying mushroom with dimorphic fruiting bodies.</title>
        <authorList>
            <person name="Wu B."/>
            <person name="Xu Z."/>
            <person name="Knudson A."/>
            <person name="Carlson A."/>
            <person name="Chen N."/>
            <person name="Kovaka S."/>
            <person name="LaButti K."/>
            <person name="Lipzen A."/>
            <person name="Pennachio C."/>
            <person name="Riley R."/>
            <person name="Schakwitz W."/>
            <person name="Umezawa K."/>
            <person name="Ohm R.A."/>
            <person name="Grigoriev I.V."/>
            <person name="Nagy L.G."/>
            <person name="Gibbons J."/>
            <person name="Hibbett D."/>
        </authorList>
    </citation>
    <scope>NUCLEOTIDE SEQUENCE [LARGE SCALE GENOMIC DNA]</scope>
    <source>
        <strain evidence="2">ALCF2SS1-6</strain>
    </source>
</reference>
<evidence type="ECO:0000313" key="2">
    <source>
        <dbReference type="EMBL" id="RPD59165.1"/>
    </source>
</evidence>
<dbReference type="EMBL" id="ML122271">
    <property type="protein sequence ID" value="RPD59165.1"/>
    <property type="molecule type" value="Genomic_DNA"/>
</dbReference>
<organism evidence="2 3">
    <name type="scientific">Lentinus tigrinus ALCF2SS1-6</name>
    <dbReference type="NCBI Taxonomy" id="1328759"/>
    <lineage>
        <taxon>Eukaryota</taxon>
        <taxon>Fungi</taxon>
        <taxon>Dikarya</taxon>
        <taxon>Basidiomycota</taxon>
        <taxon>Agaricomycotina</taxon>
        <taxon>Agaricomycetes</taxon>
        <taxon>Polyporales</taxon>
        <taxon>Polyporaceae</taxon>
        <taxon>Lentinus</taxon>
    </lineage>
</organism>
<dbReference type="OrthoDB" id="10455486at2759"/>
<evidence type="ECO:0000313" key="3">
    <source>
        <dbReference type="Proteomes" id="UP000313359"/>
    </source>
</evidence>